<organism evidence="1 2">
    <name type="scientific">Sphaerodactylus townsendi</name>
    <dbReference type="NCBI Taxonomy" id="933632"/>
    <lineage>
        <taxon>Eukaryota</taxon>
        <taxon>Metazoa</taxon>
        <taxon>Chordata</taxon>
        <taxon>Craniata</taxon>
        <taxon>Vertebrata</taxon>
        <taxon>Euteleostomi</taxon>
        <taxon>Lepidosauria</taxon>
        <taxon>Squamata</taxon>
        <taxon>Bifurcata</taxon>
        <taxon>Gekkota</taxon>
        <taxon>Sphaerodactylidae</taxon>
        <taxon>Sphaerodactylus</taxon>
    </lineage>
</organism>
<reference evidence="1" key="1">
    <citation type="submission" date="2021-08" db="EMBL/GenBank/DDBJ databases">
        <title>The first chromosome-level gecko genome reveals the dynamic sex chromosomes of Neotropical dwarf geckos (Sphaerodactylidae: Sphaerodactylus).</title>
        <authorList>
            <person name="Pinto B.J."/>
            <person name="Keating S.E."/>
            <person name="Gamble T."/>
        </authorList>
    </citation>
    <scope>NUCLEOTIDE SEQUENCE</scope>
    <source>
        <strain evidence="1">TG3544</strain>
    </source>
</reference>
<proteinExistence type="predicted"/>
<protein>
    <submittedName>
        <fullName evidence="1">Tripartite motif-containing protein 67</fullName>
    </submittedName>
</protein>
<comment type="caution">
    <text evidence="1">The sequence shown here is derived from an EMBL/GenBank/DDBJ whole genome shotgun (WGS) entry which is preliminary data.</text>
</comment>
<dbReference type="Proteomes" id="UP000827872">
    <property type="component" value="Linkage Group LG01"/>
</dbReference>
<sequence>MSQTLEAQLSQALNGISDKAKEAKEFLVQLKNILQQIQENGLDYEACLVAQCDALVDALTRQKAKLLTKVTKEREHKLKLKAELSYLPKQGLPILRFLK</sequence>
<evidence type="ECO:0000313" key="1">
    <source>
        <dbReference type="EMBL" id="KAH8016913.1"/>
    </source>
</evidence>
<name>A0ACB8GBD9_9SAUR</name>
<evidence type="ECO:0000313" key="2">
    <source>
        <dbReference type="Proteomes" id="UP000827872"/>
    </source>
</evidence>
<accession>A0ACB8GBD9</accession>
<dbReference type="EMBL" id="CM037614">
    <property type="protein sequence ID" value="KAH8016913.1"/>
    <property type="molecule type" value="Genomic_DNA"/>
</dbReference>
<keyword evidence="2" id="KW-1185">Reference proteome</keyword>
<gene>
    <name evidence="1" type="primary">TRIM67_2</name>
    <name evidence="1" type="ORF">K3G42_024279</name>
</gene>